<organism evidence="1 2">
    <name type="scientific">Zalaria obscura</name>
    <dbReference type="NCBI Taxonomy" id="2024903"/>
    <lineage>
        <taxon>Eukaryota</taxon>
        <taxon>Fungi</taxon>
        <taxon>Dikarya</taxon>
        <taxon>Ascomycota</taxon>
        <taxon>Pezizomycotina</taxon>
        <taxon>Dothideomycetes</taxon>
        <taxon>Dothideomycetidae</taxon>
        <taxon>Dothideales</taxon>
        <taxon>Zalariaceae</taxon>
        <taxon>Zalaria</taxon>
    </lineage>
</organism>
<evidence type="ECO:0000313" key="1">
    <source>
        <dbReference type="EMBL" id="KAK8213322.1"/>
    </source>
</evidence>
<dbReference type="EMBL" id="JAMKPW020000011">
    <property type="protein sequence ID" value="KAK8213322.1"/>
    <property type="molecule type" value="Genomic_DNA"/>
</dbReference>
<sequence>MSNYEKLEARQPPPADELDGSGRESDSELESRDGARDARTSIDIRRKDRGIIEDEEEVEKLLSGDTEAKGLRGLFKRKEEGGDEVRLSNRERRQLEREAKREVKRESRKQRRHKKRGEESELMYEMEEGGHRESSESSGNSSEVDRQKLEEIISKPRSRKARAGKIAGVHIVIFIAFLGLIFGAYKASKSTKKQVQKVDDALLLSNGTSSFAPTTILVSLDGFRADFLHRNITPNLNALVSAGVSPQYMLPSFPSVTFPNHFTLVTGLYPESHGVVGNTFWDIDLQEEFYYTDPARSMQPKWWQGEPIWVTAEDQGVRTAIHMWPGSEAHIGDIEPAYVDKYDGKEALPNKVNRVLGLLDLPGANEPGASLDSPRPQLIAAYVPNVDADGHLYGPNSTEIRSTIAAVDTMIGDLVHGLQVRNLTDIVNIIVVADHGMASTSTSRMIQLDDLIDMSLIEHTDGWPLYGLRPKNEADLGDLYIRLKEEAYASGNFEVYLRDNDMPDRYHFSYNKRIAPLWMVPKTGWAIVTREDFDIEKAKKEGLEYHPKGLHGYDHEHPLMRAIFIAKGPAFPHTPGSKLEPFQNIEVYNIVCDSLGVEPKPNNGTLRLPLKPSGVHETVPAGEVPEDPDTSVVNKVGEETTKPVEPSLPSLPATPSSPTTPSAPAEPSSPATPDPPTTPDRPEIHDGLDQDEEDGKQPNVNHWWDWVHGKLDGIKDWASSVFNRGDNGTTPAT</sequence>
<comment type="caution">
    <text evidence="1">The sequence shown here is derived from an EMBL/GenBank/DDBJ whole genome shotgun (WGS) entry which is preliminary data.</text>
</comment>
<reference evidence="1" key="1">
    <citation type="submission" date="2024-02" db="EMBL/GenBank/DDBJ databases">
        <title>Metagenome Assembled Genome of Zalaria obscura JY119.</title>
        <authorList>
            <person name="Vighnesh L."/>
            <person name="Jagadeeshwari U."/>
            <person name="Venkata Ramana C."/>
            <person name="Sasikala C."/>
        </authorList>
    </citation>
    <scope>NUCLEOTIDE SEQUENCE</scope>
    <source>
        <strain evidence="1">JY119</strain>
    </source>
</reference>
<protein>
    <submittedName>
        <fullName evidence="1">Uncharacterized protein</fullName>
    </submittedName>
</protein>
<accession>A0ACC3SH99</accession>
<proteinExistence type="predicted"/>
<evidence type="ECO:0000313" key="2">
    <source>
        <dbReference type="Proteomes" id="UP001320706"/>
    </source>
</evidence>
<keyword evidence="2" id="KW-1185">Reference proteome</keyword>
<name>A0ACC3SH99_9PEZI</name>
<gene>
    <name evidence="1" type="ORF">M8818_002621</name>
</gene>
<dbReference type="Proteomes" id="UP001320706">
    <property type="component" value="Unassembled WGS sequence"/>
</dbReference>